<gene>
    <name evidence="2" type="ORF">BSTOLATCC_MIC14540</name>
</gene>
<evidence type="ECO:0000256" key="1">
    <source>
        <dbReference type="SAM" id="Coils"/>
    </source>
</evidence>
<dbReference type="Proteomes" id="UP001162131">
    <property type="component" value="Unassembled WGS sequence"/>
</dbReference>
<name>A0AAU9IQN9_9CILI</name>
<dbReference type="EMBL" id="CAJZBQ010000014">
    <property type="protein sequence ID" value="CAG9315793.1"/>
    <property type="molecule type" value="Genomic_DNA"/>
</dbReference>
<dbReference type="AlphaFoldDB" id="A0AAU9IQN9"/>
<evidence type="ECO:0000313" key="3">
    <source>
        <dbReference type="Proteomes" id="UP001162131"/>
    </source>
</evidence>
<organism evidence="2 3">
    <name type="scientific">Blepharisma stoltei</name>
    <dbReference type="NCBI Taxonomy" id="1481888"/>
    <lineage>
        <taxon>Eukaryota</taxon>
        <taxon>Sar</taxon>
        <taxon>Alveolata</taxon>
        <taxon>Ciliophora</taxon>
        <taxon>Postciliodesmatophora</taxon>
        <taxon>Heterotrichea</taxon>
        <taxon>Heterotrichida</taxon>
        <taxon>Blepharismidae</taxon>
        <taxon>Blepharisma</taxon>
    </lineage>
</organism>
<evidence type="ECO:0000313" key="2">
    <source>
        <dbReference type="EMBL" id="CAG9315793.1"/>
    </source>
</evidence>
<reference evidence="2" key="1">
    <citation type="submission" date="2021-09" db="EMBL/GenBank/DDBJ databases">
        <authorList>
            <consortium name="AG Swart"/>
            <person name="Singh M."/>
            <person name="Singh A."/>
            <person name="Seah K."/>
            <person name="Emmerich C."/>
        </authorList>
    </citation>
    <scope>NUCLEOTIDE SEQUENCE</scope>
    <source>
        <strain evidence="2">ATCC30299</strain>
    </source>
</reference>
<accession>A0AAU9IQN9</accession>
<proteinExistence type="predicted"/>
<feature type="coiled-coil region" evidence="1">
    <location>
        <begin position="51"/>
        <end position="85"/>
    </location>
</feature>
<keyword evidence="1" id="KW-0175">Coiled coil</keyword>
<protein>
    <submittedName>
        <fullName evidence="2">Uncharacterized protein</fullName>
    </submittedName>
</protein>
<comment type="caution">
    <text evidence="2">The sequence shown here is derived from an EMBL/GenBank/DDBJ whole genome shotgun (WGS) entry which is preliminary data.</text>
</comment>
<sequence length="380" mass="44246">MDDSSRISYPFSIEELNFTSNNKSHEQSELVTVHNSIIKASSEISRLRKDRKAFNNALNFSQSKCESLEKKVFELHETLRQMNDANILLKGQLTEMHQELSKIDELKIIMNEKDLTIQDLQLKLSIYEKYDFNKRRETDFLQSIYQAGKILKRELKTEETQPSQTQPSSKYYDEIKSYGYVLIDEIYNMPSISFLFKKYAIDAVQYKDLLLKEEWDIALLKLLKFTFDILKSLEYIEEVKSKQPAIKNNDTTKRAKLERFDISEGLIENLQTQSKRLAKLNEDLTKNISNLRGSIKIGKNNQHKRSFSQVFSPNLSSFNELDEKLEKAEQKMGDNLNFETLIIDDTINLEPKPVIIPNAANRSRAASVKINRERSRAPTH</sequence>
<keyword evidence="3" id="KW-1185">Reference proteome</keyword>